<keyword evidence="1" id="KW-0472">Membrane</keyword>
<evidence type="ECO:0000313" key="3">
    <source>
        <dbReference type="Proteomes" id="UP000005959"/>
    </source>
</evidence>
<dbReference type="Proteomes" id="UP000005959">
    <property type="component" value="Unassembled WGS sequence"/>
</dbReference>
<evidence type="ECO:0000256" key="1">
    <source>
        <dbReference type="SAM" id="Phobius"/>
    </source>
</evidence>
<dbReference type="HOGENOM" id="CLU_3270859_0_0_6"/>
<accession>G9Y4K9</accession>
<reference evidence="2 3" key="1">
    <citation type="submission" date="2011-08" db="EMBL/GenBank/DDBJ databases">
        <authorList>
            <person name="Weinstock G."/>
            <person name="Sodergren E."/>
            <person name="Clifton S."/>
            <person name="Fulton L."/>
            <person name="Fulton B."/>
            <person name="Courtney L."/>
            <person name="Fronick C."/>
            <person name="Harrison M."/>
            <person name="Strong C."/>
            <person name="Farmer C."/>
            <person name="Delahaunty K."/>
            <person name="Markovic C."/>
            <person name="Hall O."/>
            <person name="Minx P."/>
            <person name="Tomlinson C."/>
            <person name="Mitreva M."/>
            <person name="Hou S."/>
            <person name="Chen J."/>
            <person name="Wollam A."/>
            <person name="Pepin K.H."/>
            <person name="Johnson M."/>
            <person name="Bhonagiri V."/>
            <person name="Zhang X."/>
            <person name="Suruliraj S."/>
            <person name="Warren W."/>
            <person name="Chinwalla A."/>
            <person name="Mardis E.R."/>
            <person name="Wilson R.K."/>
        </authorList>
    </citation>
    <scope>NUCLEOTIDE SEQUENCE [LARGE SCALE GENOMIC DNA]</scope>
    <source>
        <strain evidence="2 3">ATCC 51873</strain>
    </source>
</reference>
<proteinExistence type="predicted"/>
<dbReference type="AlphaFoldDB" id="G9Y4K9"/>
<comment type="caution">
    <text evidence="2">The sequence shown here is derived from an EMBL/GenBank/DDBJ whole genome shotgun (WGS) entry which is preliminary data.</text>
</comment>
<feature type="transmembrane region" description="Helical" evidence="1">
    <location>
        <begin position="20"/>
        <end position="37"/>
    </location>
</feature>
<gene>
    <name evidence="2" type="ORF">HMPREF0454_01493</name>
</gene>
<protein>
    <submittedName>
        <fullName evidence="2">Uncharacterized protein</fullName>
    </submittedName>
</protein>
<keyword evidence="1" id="KW-0812">Transmembrane</keyword>
<dbReference type="EMBL" id="AGCI01000029">
    <property type="protein sequence ID" value="EHM44423.1"/>
    <property type="molecule type" value="Genomic_DNA"/>
</dbReference>
<sequence length="41" mass="5167">MLQNKAVANFRHKKTRSRRVFFVLVFFNCSGLYRHRYRKQY</sequence>
<organism evidence="2 3">
    <name type="scientific">Hafnia alvei ATCC 51873</name>
    <dbReference type="NCBI Taxonomy" id="1002364"/>
    <lineage>
        <taxon>Bacteria</taxon>
        <taxon>Pseudomonadati</taxon>
        <taxon>Pseudomonadota</taxon>
        <taxon>Gammaproteobacteria</taxon>
        <taxon>Enterobacterales</taxon>
        <taxon>Hafniaceae</taxon>
        <taxon>Hafnia</taxon>
    </lineage>
</organism>
<keyword evidence="1" id="KW-1133">Transmembrane helix</keyword>
<evidence type="ECO:0000313" key="2">
    <source>
        <dbReference type="EMBL" id="EHM44423.1"/>
    </source>
</evidence>
<name>G9Y4K9_HAFAL</name>